<dbReference type="EMBL" id="KN835672">
    <property type="protein sequence ID" value="KIK35031.1"/>
    <property type="molecule type" value="Genomic_DNA"/>
</dbReference>
<evidence type="ECO:0000313" key="3">
    <source>
        <dbReference type="Proteomes" id="UP000054485"/>
    </source>
</evidence>
<gene>
    <name evidence="2" type="ORF">CY34DRAFT_604246</name>
</gene>
<name>A0A0C9ZZW6_9AGAM</name>
<reference evidence="3" key="2">
    <citation type="submission" date="2015-01" db="EMBL/GenBank/DDBJ databases">
        <title>Evolutionary Origins and Diversification of the Mycorrhizal Mutualists.</title>
        <authorList>
            <consortium name="DOE Joint Genome Institute"/>
            <consortium name="Mycorrhizal Genomics Consortium"/>
            <person name="Kohler A."/>
            <person name="Kuo A."/>
            <person name="Nagy L.G."/>
            <person name="Floudas D."/>
            <person name="Copeland A."/>
            <person name="Barry K.W."/>
            <person name="Cichocki N."/>
            <person name="Veneault-Fourrey C."/>
            <person name="LaButti K."/>
            <person name="Lindquist E.A."/>
            <person name="Lipzen A."/>
            <person name="Lundell T."/>
            <person name="Morin E."/>
            <person name="Murat C."/>
            <person name="Riley R."/>
            <person name="Ohm R."/>
            <person name="Sun H."/>
            <person name="Tunlid A."/>
            <person name="Henrissat B."/>
            <person name="Grigoriev I.V."/>
            <person name="Hibbett D.S."/>
            <person name="Martin F."/>
        </authorList>
    </citation>
    <scope>NUCLEOTIDE SEQUENCE [LARGE SCALE GENOMIC DNA]</scope>
    <source>
        <strain evidence="3">UH-Slu-Lm8-n1</strain>
    </source>
</reference>
<dbReference type="InParanoid" id="A0A0C9ZZW6"/>
<evidence type="ECO:0000313" key="2">
    <source>
        <dbReference type="EMBL" id="KIK35031.1"/>
    </source>
</evidence>
<dbReference type="AlphaFoldDB" id="A0A0C9ZZW6"/>
<reference evidence="2 3" key="1">
    <citation type="submission" date="2014-04" db="EMBL/GenBank/DDBJ databases">
        <authorList>
            <consortium name="DOE Joint Genome Institute"/>
            <person name="Kuo A."/>
            <person name="Ruytinx J."/>
            <person name="Rineau F."/>
            <person name="Colpaert J."/>
            <person name="Kohler A."/>
            <person name="Nagy L.G."/>
            <person name="Floudas D."/>
            <person name="Copeland A."/>
            <person name="Barry K.W."/>
            <person name="Cichocki N."/>
            <person name="Veneault-Fourrey C."/>
            <person name="LaButti K."/>
            <person name="Lindquist E.A."/>
            <person name="Lipzen A."/>
            <person name="Lundell T."/>
            <person name="Morin E."/>
            <person name="Murat C."/>
            <person name="Sun H."/>
            <person name="Tunlid A."/>
            <person name="Henrissat B."/>
            <person name="Grigoriev I.V."/>
            <person name="Hibbett D.S."/>
            <person name="Martin F."/>
            <person name="Nordberg H.P."/>
            <person name="Cantor M.N."/>
            <person name="Hua S.X."/>
        </authorList>
    </citation>
    <scope>NUCLEOTIDE SEQUENCE [LARGE SCALE GENOMIC DNA]</scope>
    <source>
        <strain evidence="2 3">UH-Slu-Lm8-n1</strain>
    </source>
</reference>
<feature type="region of interest" description="Disordered" evidence="1">
    <location>
        <begin position="144"/>
        <end position="169"/>
    </location>
</feature>
<protein>
    <submittedName>
        <fullName evidence="2">Uncharacterized protein</fullName>
    </submittedName>
</protein>
<accession>A0A0C9ZZW6</accession>
<proteinExistence type="predicted"/>
<dbReference type="Proteomes" id="UP000054485">
    <property type="component" value="Unassembled WGS sequence"/>
</dbReference>
<sequence length="234" mass="26439">MYSSLLYRFRPDNSEPELPQPLRPSVSHIHALLICLSALIHSSPPENGALNELQQPSTPLHVDPRVLLARLFSFLHRSQLNIDEEAESHHTPPLSSCPDVLIRLSSLFRSQYTNEEIELAQRTSRPRVVDVAAVRDRQALVVARAHNSRKQNEHTSDKSNCMPKPRRHHRTLSLPAPLRHPRHILQQEQQLHNHHLSHGGLTLCCFSAAHLHTPMVVNTSSIAAPGQLCHLQFS</sequence>
<organism evidence="2 3">
    <name type="scientific">Suillus luteus UH-Slu-Lm8-n1</name>
    <dbReference type="NCBI Taxonomy" id="930992"/>
    <lineage>
        <taxon>Eukaryota</taxon>
        <taxon>Fungi</taxon>
        <taxon>Dikarya</taxon>
        <taxon>Basidiomycota</taxon>
        <taxon>Agaricomycotina</taxon>
        <taxon>Agaricomycetes</taxon>
        <taxon>Agaricomycetidae</taxon>
        <taxon>Boletales</taxon>
        <taxon>Suillineae</taxon>
        <taxon>Suillaceae</taxon>
        <taxon>Suillus</taxon>
    </lineage>
</organism>
<evidence type="ECO:0000256" key="1">
    <source>
        <dbReference type="SAM" id="MobiDB-lite"/>
    </source>
</evidence>
<dbReference type="HOGENOM" id="CLU_1185706_0_0_1"/>
<keyword evidence="3" id="KW-1185">Reference proteome</keyword>